<dbReference type="Proteomes" id="UP000198983">
    <property type="component" value="Chromosome I"/>
</dbReference>
<dbReference type="GO" id="GO:0016020">
    <property type="term" value="C:membrane"/>
    <property type="evidence" value="ECO:0007669"/>
    <property type="project" value="UniProtKB-SubCell"/>
</dbReference>
<comment type="subcellular location">
    <subcellularLocation>
        <location evidence="1">Membrane</location>
        <topology evidence="1">Multi-pass membrane protein</topology>
    </subcellularLocation>
</comment>
<keyword evidence="3 5" id="KW-1133">Transmembrane helix</keyword>
<feature type="transmembrane region" description="Helical" evidence="5">
    <location>
        <begin position="72"/>
        <end position="93"/>
    </location>
</feature>
<dbReference type="STRING" id="117157.SAMN04489717_3781"/>
<reference evidence="6 7" key="1">
    <citation type="submission" date="2016-10" db="EMBL/GenBank/DDBJ databases">
        <authorList>
            <person name="de Groot N.N."/>
        </authorList>
    </citation>
    <scope>NUCLEOTIDE SEQUENCE [LARGE SCALE GENOMIC DNA]</scope>
    <source>
        <strain evidence="6 7">DSM 22024</strain>
    </source>
</reference>
<sequence>MNIALWAVASVLALVFAASGFSKLALSREALVAKGYGWAADFTPSQVRLIGLLEVLGAVGLVGPPALRVAEMLSPAAAVGLAVLMAAAVVVHVRRRETAHLAVPLTLAIIPAVLAVLRLGPYGF</sequence>
<keyword evidence="4 5" id="KW-0472">Membrane</keyword>
<protein>
    <submittedName>
        <fullName evidence="6">DoxX-like family protein</fullName>
    </submittedName>
</protein>
<proteinExistence type="predicted"/>
<dbReference type="Pfam" id="PF13564">
    <property type="entry name" value="DoxX_2"/>
    <property type="match status" value="1"/>
</dbReference>
<evidence type="ECO:0000256" key="2">
    <source>
        <dbReference type="ARBA" id="ARBA00022692"/>
    </source>
</evidence>
<name>A0A1H1UUC3_9ACTN</name>
<dbReference type="AlphaFoldDB" id="A0A1H1UUC3"/>
<evidence type="ECO:0000313" key="6">
    <source>
        <dbReference type="EMBL" id="SDS76164.1"/>
    </source>
</evidence>
<gene>
    <name evidence="6" type="ORF">SAMN04489717_3781</name>
</gene>
<dbReference type="RefSeq" id="WP_092654938.1">
    <property type="nucleotide sequence ID" value="NZ_LT629732.1"/>
</dbReference>
<evidence type="ECO:0000256" key="1">
    <source>
        <dbReference type="ARBA" id="ARBA00004141"/>
    </source>
</evidence>
<evidence type="ECO:0000256" key="5">
    <source>
        <dbReference type="SAM" id="Phobius"/>
    </source>
</evidence>
<dbReference type="OrthoDB" id="3790625at2"/>
<accession>A0A1H1UUC3</accession>
<keyword evidence="7" id="KW-1185">Reference proteome</keyword>
<evidence type="ECO:0000256" key="4">
    <source>
        <dbReference type="ARBA" id="ARBA00023136"/>
    </source>
</evidence>
<feature type="transmembrane region" description="Helical" evidence="5">
    <location>
        <begin position="100"/>
        <end position="120"/>
    </location>
</feature>
<keyword evidence="2 5" id="KW-0812">Transmembrane</keyword>
<evidence type="ECO:0000256" key="3">
    <source>
        <dbReference type="ARBA" id="ARBA00022989"/>
    </source>
</evidence>
<dbReference type="InterPro" id="IPR032808">
    <property type="entry name" value="DoxX"/>
</dbReference>
<organism evidence="6 7">
    <name type="scientific">Actinopolymorpha singaporensis</name>
    <dbReference type="NCBI Taxonomy" id="117157"/>
    <lineage>
        <taxon>Bacteria</taxon>
        <taxon>Bacillati</taxon>
        <taxon>Actinomycetota</taxon>
        <taxon>Actinomycetes</taxon>
        <taxon>Propionibacteriales</taxon>
        <taxon>Actinopolymorphaceae</taxon>
        <taxon>Actinopolymorpha</taxon>
    </lineage>
</organism>
<evidence type="ECO:0000313" key="7">
    <source>
        <dbReference type="Proteomes" id="UP000198983"/>
    </source>
</evidence>
<dbReference type="EMBL" id="LT629732">
    <property type="protein sequence ID" value="SDS76164.1"/>
    <property type="molecule type" value="Genomic_DNA"/>
</dbReference>